<feature type="compositionally biased region" description="Basic and acidic residues" evidence="5">
    <location>
        <begin position="403"/>
        <end position="413"/>
    </location>
</feature>
<dbReference type="Proteomes" id="UP000284452">
    <property type="component" value="Unassembled WGS sequence"/>
</dbReference>
<organism evidence="7 8">
    <name type="scientific">Toxoplasma gondii CAST</name>
    <dbReference type="NCBI Taxonomy" id="943122"/>
    <lineage>
        <taxon>Eukaryota</taxon>
        <taxon>Sar</taxon>
        <taxon>Alveolata</taxon>
        <taxon>Apicomplexa</taxon>
        <taxon>Conoidasida</taxon>
        <taxon>Coccidia</taxon>
        <taxon>Eucoccidiorida</taxon>
        <taxon>Eimeriorina</taxon>
        <taxon>Sarcocystidae</taxon>
        <taxon>Toxoplasma</taxon>
    </lineage>
</organism>
<dbReference type="Pfam" id="PF07534">
    <property type="entry name" value="TLD"/>
    <property type="match status" value="1"/>
</dbReference>
<feature type="compositionally biased region" description="Basic and acidic residues" evidence="5">
    <location>
        <begin position="927"/>
        <end position="954"/>
    </location>
</feature>
<dbReference type="PROSITE" id="PS51886">
    <property type="entry name" value="TLDC"/>
    <property type="match status" value="1"/>
</dbReference>
<feature type="compositionally biased region" description="Low complexity" evidence="5">
    <location>
        <begin position="1078"/>
        <end position="1108"/>
    </location>
</feature>
<feature type="region of interest" description="Disordered" evidence="5">
    <location>
        <begin position="103"/>
        <end position="161"/>
    </location>
</feature>
<evidence type="ECO:0000256" key="2">
    <source>
        <dbReference type="ARBA" id="ARBA00009540"/>
    </source>
</evidence>
<feature type="compositionally biased region" description="Polar residues" evidence="5">
    <location>
        <begin position="1160"/>
        <end position="1174"/>
    </location>
</feature>
<dbReference type="VEuPathDB" id="ToxoDB:TGCAST_262390"/>
<protein>
    <recommendedName>
        <fullName evidence="4">Oxidation resistance protein 1</fullName>
    </recommendedName>
</protein>
<accession>A0A425HYS4</accession>
<feature type="region of interest" description="Disordered" evidence="5">
    <location>
        <begin position="1065"/>
        <end position="1139"/>
    </location>
</feature>
<dbReference type="PANTHER" id="PTHR23354">
    <property type="entry name" value="NUCLEOLAR PROTEIN 7/ESTROGEN RECEPTOR COACTIVATOR-RELATED"/>
    <property type="match status" value="1"/>
</dbReference>
<dbReference type="EMBL" id="AHIV02001065">
    <property type="protein sequence ID" value="RQX71458.1"/>
    <property type="molecule type" value="Genomic_DNA"/>
</dbReference>
<feature type="region of interest" description="Disordered" evidence="5">
    <location>
        <begin position="694"/>
        <end position="893"/>
    </location>
</feature>
<feature type="region of interest" description="Disordered" evidence="5">
    <location>
        <begin position="1"/>
        <end position="77"/>
    </location>
</feature>
<feature type="compositionally biased region" description="Basic and acidic residues" evidence="5">
    <location>
        <begin position="735"/>
        <end position="744"/>
    </location>
</feature>
<evidence type="ECO:0000256" key="4">
    <source>
        <dbReference type="ARBA" id="ARBA00040604"/>
    </source>
</evidence>
<reference evidence="7 8" key="1">
    <citation type="submission" date="2017-10" db="EMBL/GenBank/DDBJ databases">
        <authorList>
            <person name="Sibley D."/>
            <person name="Venepally P."/>
            <person name="Karamycheva S."/>
            <person name="Hadjithomas M."/>
            <person name="Khan A."/>
            <person name="Brunk B."/>
            <person name="Roos D."/>
            <person name="Caler E."/>
            <person name="Lorenzi H."/>
        </authorList>
    </citation>
    <scope>NUCLEOTIDE SEQUENCE [LARGE SCALE GENOMIC DNA]</scope>
    <source>
        <strain evidence="7 8">CAST</strain>
    </source>
</reference>
<comment type="caution">
    <text evidence="7">The sequence shown here is derived from an EMBL/GenBank/DDBJ whole genome shotgun (WGS) entry which is preliminary data.</text>
</comment>
<feature type="compositionally biased region" description="Polar residues" evidence="5">
    <location>
        <begin position="663"/>
        <end position="674"/>
    </location>
</feature>
<evidence type="ECO:0000256" key="3">
    <source>
        <dbReference type="ARBA" id="ARBA00023128"/>
    </source>
</evidence>
<evidence type="ECO:0000313" key="8">
    <source>
        <dbReference type="Proteomes" id="UP000284452"/>
    </source>
</evidence>
<feature type="compositionally biased region" description="Low complexity" evidence="5">
    <location>
        <begin position="818"/>
        <end position="852"/>
    </location>
</feature>
<feature type="region of interest" description="Disordered" evidence="5">
    <location>
        <begin position="923"/>
        <end position="967"/>
    </location>
</feature>
<feature type="compositionally biased region" description="Low complexity" evidence="5">
    <location>
        <begin position="374"/>
        <end position="386"/>
    </location>
</feature>
<feature type="compositionally biased region" description="Basic and acidic residues" evidence="5">
    <location>
        <begin position="328"/>
        <end position="345"/>
    </location>
</feature>
<feature type="domain" description="TLDc" evidence="6">
    <location>
        <begin position="1222"/>
        <end position="1390"/>
    </location>
</feature>
<dbReference type="PANTHER" id="PTHR23354:SF62">
    <property type="entry name" value="MUSTARD, ISOFORM V"/>
    <property type="match status" value="1"/>
</dbReference>
<sequence length="1429" mass="152190">MGAEQSGMSAPGEGHRARGSSLSSLGVGDREFNSPREHHDEEHVGRDTRIRREFEEESGSASHALPPSPSGRLGSYVPSAISRSATWASSLLWRRNSGAGQGREAAIMPSCAGPGQISHPPSPRSSPNEVFASPLRLFSSRPGEPVSAAPSSPGDGSLHARSATVTLPPHFLFQPGSIREAILQPGAAPDSLREKRLSFSSCSVDPTYQPSPSCPHAASLSFASSLEGSAEPSHAPPAQSPSRRSSGLFLNSTSLRGARGASTATPALQAPHIHFGVHMPQQVSATPEDACGDTTREEPDEGNATQGEGQETLARTDRARDSVSSLRSHREAEESGDHGRDREAEAPPVSLPSTFSSSSVASSSVLRAGREDAPSTLLPPASSLASRQTVTRCSGDDGTVASAKRETVEGGRETHPWTVVHDSENKQKESLSKRGTALLDFWQEEQERQEDKLAFDRGEARCLYVAKDVFVPGILTLEREALKFRKAVSPGGSGMAGVTPLLSVSLTDIVECACVCPPPSVNDEECSNPNAFAKSSSLLWPSASVSGSCLGETAREEEGTSAGEVSQELGRRGRSVEARQAPPALARQPAVYIQLLVGTLNGPSQLLEEATEARHAREEVEERDVAQRRGVEEQIVSELETQTPQKGKSAKPPGGEEQPIPSEGNTGVSASLTVSSAPPAPAASAYCTPISSPLSPLSSFSSSEHLGFPPLLSASASSSRIQASTLSPTEGGGRASDEDSRDRLGSSSSRGRDSSASLPHSGEYERQACTQSQPLESLRHLDADSAQPSASPEHPASDREAPKQDFTSSQTSQLPANPSVSSITVASASAASPSPREEQPSLSFPTVSSPSVSPAPPAAALPLPTSPSATVQAFLRRGSDGDHSGSQAPAPRTASFALSPLRLLSRGASGFVDFWSKWKGPAGLPDEAARVEREGRDDKAGREKSRPEERRSDAEGGSPLARTDGKRTQVKRVVPHFQGNENVNFVLFGFFNKELAQEFTRAIIKFVDHCQAEHRNVRIVATHIPSNSNVLVGRWAAEFARSAMFQEDEDLVALSSPTHSLQSFDSVGSDEAVADGPRASVGRGASRSSDLSGSRSRRASSAALSLSGKPRTPSGTRAHRASRPHPQLRSSSSIVSDGDGEKALSPSLYQFLVMQSRRSSSDGWLGTSVGSDRSPSAADAEGDIFCAGEPEQEEMTRPQSFGKGSTLTLPLPDYEIPEGAPALLTNGIVSQLAVHLPLMLTMKRWSLAFCHKLHGISLNTFYRKCSYRGSCLLFLQDARGILFGAFLSEIRECAKYYGSAETFVFTFKGPDGKMDPEHPTLHVYRWSKLNSYFIYTDHDVLGIGGGGHYAISVDKDLLRGSSSCCLTFNSPVLSSSEDFIVKAFQVRCAGTRRERWINRKRHRASDSGCGLTKNCETGRVRDANERGQK</sequence>
<evidence type="ECO:0000313" key="7">
    <source>
        <dbReference type="EMBL" id="RQX71458.1"/>
    </source>
</evidence>
<gene>
    <name evidence="7" type="ORF">TGCAST_262390</name>
</gene>
<feature type="region of interest" description="Disordered" evidence="5">
    <location>
        <begin position="225"/>
        <end position="249"/>
    </location>
</feature>
<dbReference type="GO" id="GO:0005739">
    <property type="term" value="C:mitochondrion"/>
    <property type="evidence" value="ECO:0007669"/>
    <property type="project" value="UniProtKB-SubCell"/>
</dbReference>
<feature type="compositionally biased region" description="Polar residues" evidence="5">
    <location>
        <begin position="805"/>
        <end position="816"/>
    </location>
</feature>
<keyword evidence="3" id="KW-0496">Mitochondrion</keyword>
<evidence type="ECO:0000256" key="5">
    <source>
        <dbReference type="SAM" id="MobiDB-lite"/>
    </source>
</evidence>
<dbReference type="SMART" id="SM00584">
    <property type="entry name" value="TLDc"/>
    <property type="match status" value="1"/>
</dbReference>
<comment type="similarity">
    <text evidence="2">Belongs to the OXR1 family.</text>
</comment>
<dbReference type="InterPro" id="IPR006571">
    <property type="entry name" value="TLDc_dom"/>
</dbReference>
<proteinExistence type="inferred from homology"/>
<feature type="region of interest" description="Disordered" evidence="5">
    <location>
        <begin position="1160"/>
        <end position="1180"/>
    </location>
</feature>
<feature type="compositionally biased region" description="Basic and acidic residues" evidence="5">
    <location>
        <begin position="28"/>
        <end position="54"/>
    </location>
</feature>
<feature type="region of interest" description="Disordered" evidence="5">
    <location>
        <begin position="609"/>
        <end position="682"/>
    </location>
</feature>
<name>A0A425HYS4_TOXGO</name>
<feature type="compositionally biased region" description="Basic and acidic residues" evidence="5">
    <location>
        <begin position="611"/>
        <end position="632"/>
    </location>
</feature>
<feature type="compositionally biased region" description="Low complexity" evidence="5">
    <location>
        <begin position="745"/>
        <end position="758"/>
    </location>
</feature>
<comment type="subcellular location">
    <subcellularLocation>
        <location evidence="1">Mitochondrion</location>
    </subcellularLocation>
</comment>
<evidence type="ECO:0000256" key="1">
    <source>
        <dbReference type="ARBA" id="ARBA00004173"/>
    </source>
</evidence>
<feature type="region of interest" description="Disordered" evidence="5">
    <location>
        <begin position="551"/>
        <end position="582"/>
    </location>
</feature>
<feature type="compositionally biased region" description="Low complexity" evidence="5">
    <location>
        <begin position="711"/>
        <end position="727"/>
    </location>
</feature>
<evidence type="ECO:0000259" key="6">
    <source>
        <dbReference type="PROSITE" id="PS51886"/>
    </source>
</evidence>
<feature type="compositionally biased region" description="Low complexity" evidence="5">
    <location>
        <begin position="347"/>
        <end position="365"/>
    </location>
</feature>
<feature type="compositionally biased region" description="Low complexity" evidence="5">
    <location>
        <begin position="860"/>
        <end position="870"/>
    </location>
</feature>
<feature type="compositionally biased region" description="Low complexity" evidence="5">
    <location>
        <begin position="694"/>
        <end position="703"/>
    </location>
</feature>
<feature type="region of interest" description="Disordered" evidence="5">
    <location>
        <begin position="279"/>
        <end position="413"/>
    </location>
</feature>